<reference evidence="2 5" key="1">
    <citation type="submission" date="2017-01" db="EMBL/GenBank/DDBJ databases">
        <title>Complete genome sequence of Haloterrigena daqingensis type strain (JX313T).</title>
        <authorList>
            <person name="Shuang W."/>
        </authorList>
    </citation>
    <scope>NUCLEOTIDE SEQUENCE [LARGE SCALE GENOMIC DNA]</scope>
    <source>
        <strain evidence="5">JX313</strain>
        <strain evidence="2">JX313T</strain>
        <plasmid evidence="5">Plasmid unnamed3</plasmid>
        <plasmid evidence="2">unnamed3</plasmid>
    </source>
</reference>
<geneLocation type="plasmid" evidence="2">
    <name>unnamed3</name>
</geneLocation>
<proteinExistence type="predicted"/>
<reference evidence="3 4" key="2">
    <citation type="submission" date="2017-01" db="EMBL/GenBank/DDBJ databases">
        <authorList>
            <person name="Mah S.A."/>
            <person name="Swanson W.J."/>
            <person name="Moy G.W."/>
            <person name="Vacquier V.D."/>
        </authorList>
    </citation>
    <scope>NUCLEOTIDE SEQUENCE [LARGE SCALE GENOMIC DNA]</scope>
    <source>
        <strain evidence="3 4">CGMCC 1.8909</strain>
    </source>
</reference>
<dbReference type="GeneID" id="30957963"/>
<organism evidence="3 4">
    <name type="scientific">Natronorubrum daqingense</name>
    <dbReference type="NCBI Taxonomy" id="588898"/>
    <lineage>
        <taxon>Archaea</taxon>
        <taxon>Methanobacteriati</taxon>
        <taxon>Methanobacteriota</taxon>
        <taxon>Stenosarchaea group</taxon>
        <taxon>Halobacteria</taxon>
        <taxon>Halobacteriales</taxon>
        <taxon>Natrialbaceae</taxon>
        <taxon>Natronorubrum</taxon>
    </lineage>
</organism>
<dbReference type="KEGG" id="hda:BB347_18430"/>
<protein>
    <submittedName>
        <fullName evidence="3">Uncharacterized protein</fullName>
    </submittedName>
</protein>
<dbReference type="Proteomes" id="UP000187321">
    <property type="component" value="Plasmid unnamed3"/>
</dbReference>
<sequence length="81" mass="8619">MTDDTLDLTVLDDEGEEVDDAEVTVNGEEVGGSGSGGPLTENDDDELEPEDGQPIRASGGLYIPELEEDPDDGNLWIRGDL</sequence>
<accession>A0A1N7G737</accession>
<dbReference type="EMBL" id="FTNP01000009">
    <property type="protein sequence ID" value="SIS08256.1"/>
    <property type="molecule type" value="Genomic_DNA"/>
</dbReference>
<gene>
    <name evidence="2" type="ORF">BB347_18430</name>
    <name evidence="3" type="ORF">SAMN05421809_3775</name>
</gene>
<dbReference type="RefSeq" id="WP_076584279.1">
    <property type="nucleotide sequence ID" value="NZ_CP019330.1"/>
</dbReference>
<dbReference type="EMBL" id="CP019330">
    <property type="protein sequence ID" value="APX98686.1"/>
    <property type="molecule type" value="Genomic_DNA"/>
</dbReference>
<feature type="compositionally biased region" description="Acidic residues" evidence="1">
    <location>
        <begin position="41"/>
        <end position="51"/>
    </location>
</feature>
<evidence type="ECO:0000313" key="4">
    <source>
        <dbReference type="Proteomes" id="UP000185687"/>
    </source>
</evidence>
<evidence type="ECO:0000313" key="5">
    <source>
        <dbReference type="Proteomes" id="UP000187321"/>
    </source>
</evidence>
<evidence type="ECO:0000313" key="2">
    <source>
        <dbReference type="EMBL" id="APX98686.1"/>
    </source>
</evidence>
<keyword evidence="4" id="KW-1185">Reference proteome</keyword>
<dbReference type="Proteomes" id="UP000185687">
    <property type="component" value="Unassembled WGS sequence"/>
</dbReference>
<feature type="region of interest" description="Disordered" evidence="1">
    <location>
        <begin position="1"/>
        <end position="81"/>
    </location>
</feature>
<evidence type="ECO:0000256" key="1">
    <source>
        <dbReference type="SAM" id="MobiDB-lite"/>
    </source>
</evidence>
<feature type="compositionally biased region" description="Acidic residues" evidence="1">
    <location>
        <begin position="1"/>
        <end position="22"/>
    </location>
</feature>
<keyword evidence="2" id="KW-0614">Plasmid</keyword>
<name>A0A1N7G737_9EURY</name>
<dbReference type="AlphaFoldDB" id="A0A1N7G737"/>
<evidence type="ECO:0000313" key="3">
    <source>
        <dbReference type="EMBL" id="SIS08256.1"/>
    </source>
</evidence>